<name>A0A9N7YIZ8_PLEPL</name>
<evidence type="ECO:0000313" key="2">
    <source>
        <dbReference type="EMBL" id="CAB1428597.1"/>
    </source>
</evidence>
<accession>A0A9N7YIZ8</accession>
<reference evidence="2" key="1">
    <citation type="submission" date="2020-03" db="EMBL/GenBank/DDBJ databases">
        <authorList>
            <person name="Weist P."/>
        </authorList>
    </citation>
    <scope>NUCLEOTIDE SEQUENCE</scope>
</reference>
<organism evidence="2 3">
    <name type="scientific">Pleuronectes platessa</name>
    <name type="common">European plaice</name>
    <dbReference type="NCBI Taxonomy" id="8262"/>
    <lineage>
        <taxon>Eukaryota</taxon>
        <taxon>Metazoa</taxon>
        <taxon>Chordata</taxon>
        <taxon>Craniata</taxon>
        <taxon>Vertebrata</taxon>
        <taxon>Euteleostomi</taxon>
        <taxon>Actinopterygii</taxon>
        <taxon>Neopterygii</taxon>
        <taxon>Teleostei</taxon>
        <taxon>Neoteleostei</taxon>
        <taxon>Acanthomorphata</taxon>
        <taxon>Carangaria</taxon>
        <taxon>Pleuronectiformes</taxon>
        <taxon>Pleuronectoidei</taxon>
        <taxon>Pleuronectidae</taxon>
        <taxon>Pleuronectes</taxon>
    </lineage>
</organism>
<dbReference type="AlphaFoldDB" id="A0A9N7YIZ8"/>
<dbReference type="Proteomes" id="UP001153269">
    <property type="component" value="Unassembled WGS sequence"/>
</dbReference>
<protein>
    <submittedName>
        <fullName evidence="2">Uncharacterized protein</fullName>
    </submittedName>
</protein>
<evidence type="ECO:0000256" key="1">
    <source>
        <dbReference type="SAM" id="MobiDB-lite"/>
    </source>
</evidence>
<evidence type="ECO:0000313" key="3">
    <source>
        <dbReference type="Proteomes" id="UP001153269"/>
    </source>
</evidence>
<feature type="region of interest" description="Disordered" evidence="1">
    <location>
        <begin position="37"/>
        <end position="80"/>
    </location>
</feature>
<dbReference type="EMBL" id="CADEAL010001069">
    <property type="protein sequence ID" value="CAB1428597.1"/>
    <property type="molecule type" value="Genomic_DNA"/>
</dbReference>
<comment type="caution">
    <text evidence="2">The sequence shown here is derived from an EMBL/GenBank/DDBJ whole genome shotgun (WGS) entry which is preliminary data.</text>
</comment>
<proteinExistence type="predicted"/>
<sequence length="80" mass="8715">MFPRHHSSTKEQEARRILRHHRAALKSERGQTCTEGAAFRGTPVIPGKESRSPLQNNGGKCPFAHSSPPDITSPACIPVS</sequence>
<keyword evidence="3" id="KW-1185">Reference proteome</keyword>
<gene>
    <name evidence="2" type="ORF">PLEPLA_LOCUS16570</name>
</gene>